<dbReference type="EMBL" id="FOBB01000002">
    <property type="protein sequence ID" value="SEL63835.1"/>
    <property type="molecule type" value="Genomic_DNA"/>
</dbReference>
<feature type="domain" description="FecR protein" evidence="2">
    <location>
        <begin position="185"/>
        <end position="269"/>
    </location>
</feature>
<name>A0A1H7RUJ8_9BACT</name>
<dbReference type="STRING" id="573321.SAMN04488505_102735"/>
<dbReference type="Gene3D" id="2.60.120.1440">
    <property type="match status" value="1"/>
</dbReference>
<dbReference type="PANTHER" id="PTHR30273:SF2">
    <property type="entry name" value="PROTEIN FECR"/>
    <property type="match status" value="1"/>
</dbReference>
<accession>A0A1H7RUJ8</accession>
<evidence type="ECO:0000313" key="5">
    <source>
        <dbReference type="Proteomes" id="UP000198984"/>
    </source>
</evidence>
<evidence type="ECO:0000259" key="2">
    <source>
        <dbReference type="Pfam" id="PF04773"/>
    </source>
</evidence>
<evidence type="ECO:0000313" key="4">
    <source>
        <dbReference type="EMBL" id="SEL63835.1"/>
    </source>
</evidence>
<feature type="domain" description="Protein FecR C-terminal" evidence="3">
    <location>
        <begin position="306"/>
        <end position="371"/>
    </location>
</feature>
<dbReference type="InterPro" id="IPR012373">
    <property type="entry name" value="Ferrdict_sens_TM"/>
</dbReference>
<reference evidence="4 5" key="1">
    <citation type="submission" date="2016-10" db="EMBL/GenBank/DDBJ databases">
        <authorList>
            <person name="de Groot N.N."/>
        </authorList>
    </citation>
    <scope>NUCLEOTIDE SEQUENCE [LARGE SCALE GENOMIC DNA]</scope>
    <source>
        <strain evidence="4 5">DSM 21039</strain>
    </source>
</reference>
<sequence>MKRDPRHIHALMSSWIAGEISEVDALYLKQLIATDPEVLEAWEEFKHKFLPEDVHNGFLRYEDIPWLPAETITKKTPRKQIRNILLYVSVAAAMLTGVVAGILFYNRQAPTKAVVAAADNKNITLQLANGKTINLSQAQDKIQLAGAKLTNNGKALSYTLDGNNTGSNDAGAISKLTVPIGKDYKMFLADGSEIHLNSGTEVTLSLALKGSSREITVSGEAFLRVAPQAGRPFLVHTPHGTVQVLGTSFNVNTYDSGIVKVALVEGKVQFAGVTIQPGKEAVYTVEKGVQVQAFDEDETLGWQEGKYYFSDVTLQEIVNVLPRWYGTNVLIDNPKLAGEHFAGMMDRNKPITTFLDNLESARKIKYHFDNEGVLHLK</sequence>
<proteinExistence type="predicted"/>
<dbReference type="PANTHER" id="PTHR30273">
    <property type="entry name" value="PERIPLASMIC SIGNAL SENSOR AND SIGMA FACTOR ACTIVATOR FECR-RELATED"/>
    <property type="match status" value="1"/>
</dbReference>
<feature type="transmembrane region" description="Helical" evidence="1">
    <location>
        <begin position="84"/>
        <end position="105"/>
    </location>
</feature>
<dbReference type="PIRSF" id="PIRSF018266">
    <property type="entry name" value="FecR"/>
    <property type="match status" value="1"/>
</dbReference>
<keyword evidence="1" id="KW-1133">Transmembrane helix</keyword>
<dbReference type="Gene3D" id="3.55.50.30">
    <property type="match status" value="1"/>
</dbReference>
<dbReference type="Pfam" id="PF04773">
    <property type="entry name" value="FecR"/>
    <property type="match status" value="1"/>
</dbReference>
<keyword evidence="5" id="KW-1185">Reference proteome</keyword>
<keyword evidence="1" id="KW-0472">Membrane</keyword>
<organism evidence="4 5">
    <name type="scientific">Chitinophaga rupis</name>
    <dbReference type="NCBI Taxonomy" id="573321"/>
    <lineage>
        <taxon>Bacteria</taxon>
        <taxon>Pseudomonadati</taxon>
        <taxon>Bacteroidota</taxon>
        <taxon>Chitinophagia</taxon>
        <taxon>Chitinophagales</taxon>
        <taxon>Chitinophagaceae</taxon>
        <taxon>Chitinophaga</taxon>
    </lineage>
</organism>
<protein>
    <submittedName>
        <fullName evidence="4">FecR family protein</fullName>
    </submittedName>
</protein>
<dbReference type="InterPro" id="IPR006860">
    <property type="entry name" value="FecR"/>
</dbReference>
<dbReference type="Pfam" id="PF16344">
    <property type="entry name" value="FecR_C"/>
    <property type="match status" value="1"/>
</dbReference>
<evidence type="ECO:0000259" key="3">
    <source>
        <dbReference type="Pfam" id="PF16344"/>
    </source>
</evidence>
<gene>
    <name evidence="4" type="ORF">SAMN04488505_102735</name>
</gene>
<dbReference type="InterPro" id="IPR032508">
    <property type="entry name" value="FecR_C"/>
</dbReference>
<keyword evidence="1" id="KW-0812">Transmembrane</keyword>
<dbReference type="Proteomes" id="UP000198984">
    <property type="component" value="Unassembled WGS sequence"/>
</dbReference>
<dbReference type="AlphaFoldDB" id="A0A1H7RUJ8"/>
<evidence type="ECO:0000256" key="1">
    <source>
        <dbReference type="SAM" id="Phobius"/>
    </source>
</evidence>
<dbReference type="GO" id="GO:0016989">
    <property type="term" value="F:sigma factor antagonist activity"/>
    <property type="evidence" value="ECO:0007669"/>
    <property type="project" value="TreeGrafter"/>
</dbReference>